<name>A0A4P8XZU2_9FIRM</name>
<feature type="domain" description="Cysteine-rich VLP" evidence="1">
    <location>
        <begin position="7"/>
        <end position="61"/>
    </location>
</feature>
<evidence type="ECO:0000259" key="1">
    <source>
        <dbReference type="Pfam" id="PF14194"/>
    </source>
</evidence>
<sequence length="80" mass="9134">MVPIKPEQIEQVNALVRSACANCQDGCCLLLDDGDSYPCVQLLSISGIYCNYFYYSVLPTDKMLYRSVIQNINYKERKTL</sequence>
<keyword evidence="3" id="KW-1185">Reference proteome</keyword>
<evidence type="ECO:0000313" key="3">
    <source>
        <dbReference type="Proteomes" id="UP000301475"/>
    </source>
</evidence>
<dbReference type="Proteomes" id="UP000301475">
    <property type="component" value="Chromosome"/>
</dbReference>
<gene>
    <name evidence="2" type="ORF">E5Z56_09905</name>
</gene>
<proteinExistence type="predicted"/>
<accession>A0A4P8XZU2</accession>
<dbReference type="KEGG" id="ruj:E5Z56_09905"/>
<dbReference type="EMBL" id="CP039381">
    <property type="protein sequence ID" value="QCT08034.1"/>
    <property type="molecule type" value="Genomic_DNA"/>
</dbReference>
<dbReference type="OrthoDB" id="9790489at2"/>
<dbReference type="Pfam" id="PF14194">
    <property type="entry name" value="Cys_rich_VLP"/>
    <property type="match status" value="1"/>
</dbReference>
<dbReference type="AlphaFoldDB" id="A0A4P8XZU2"/>
<dbReference type="InterPro" id="IPR025973">
    <property type="entry name" value="Cys_rich_VLP_dom"/>
</dbReference>
<evidence type="ECO:0000313" key="2">
    <source>
        <dbReference type="EMBL" id="QCT08034.1"/>
    </source>
</evidence>
<protein>
    <recommendedName>
        <fullName evidence="1">Cysteine-rich VLP domain-containing protein</fullName>
    </recommendedName>
</protein>
<reference evidence="2 3" key="1">
    <citation type="submission" date="2019-04" db="EMBL/GenBank/DDBJ databases">
        <authorList>
            <person name="Embree M."/>
            <person name="Gaffney J.R."/>
        </authorList>
    </citation>
    <scope>NUCLEOTIDE SEQUENCE [LARGE SCALE GENOMIC DNA]</scope>
    <source>
        <strain evidence="2 3">JE7A12</strain>
    </source>
</reference>
<organism evidence="2 3">
    <name type="scientific">Ruminococcus bovis</name>
    <dbReference type="NCBI Taxonomy" id="2564099"/>
    <lineage>
        <taxon>Bacteria</taxon>
        <taxon>Bacillati</taxon>
        <taxon>Bacillota</taxon>
        <taxon>Clostridia</taxon>
        <taxon>Eubacteriales</taxon>
        <taxon>Oscillospiraceae</taxon>
        <taxon>Ruminococcus</taxon>
    </lineage>
</organism>